<dbReference type="GeneID" id="25321095"/>
<organism evidence="1 2">
    <name type="scientific">Rasamsonia emersonii (strain ATCC 16479 / CBS 393.64 / IMI 116815)</name>
    <dbReference type="NCBI Taxonomy" id="1408163"/>
    <lineage>
        <taxon>Eukaryota</taxon>
        <taxon>Fungi</taxon>
        <taxon>Dikarya</taxon>
        <taxon>Ascomycota</taxon>
        <taxon>Pezizomycotina</taxon>
        <taxon>Eurotiomycetes</taxon>
        <taxon>Eurotiomycetidae</taxon>
        <taxon>Eurotiales</taxon>
        <taxon>Trichocomaceae</taxon>
        <taxon>Rasamsonia</taxon>
    </lineage>
</organism>
<keyword evidence="2" id="KW-1185">Reference proteome</keyword>
<accession>A0A0F4YH46</accession>
<proteinExistence type="predicted"/>
<dbReference type="Proteomes" id="UP000053958">
    <property type="component" value="Unassembled WGS sequence"/>
</dbReference>
<reference evidence="1 2" key="1">
    <citation type="submission" date="2015-04" db="EMBL/GenBank/DDBJ databases">
        <authorList>
            <person name="Heijne W.H."/>
            <person name="Fedorova N.D."/>
            <person name="Nierman W.C."/>
            <person name="Vollebregt A.W."/>
            <person name="Zhao Z."/>
            <person name="Wu L."/>
            <person name="Kumar M."/>
            <person name="Stam H."/>
            <person name="van den Berg M.A."/>
            <person name="Pel H.J."/>
        </authorList>
    </citation>
    <scope>NUCLEOTIDE SEQUENCE [LARGE SCALE GENOMIC DNA]</scope>
    <source>
        <strain evidence="1 2">CBS 393.64</strain>
    </source>
</reference>
<evidence type="ECO:0000313" key="1">
    <source>
        <dbReference type="EMBL" id="KKA17216.1"/>
    </source>
</evidence>
<dbReference type="AlphaFoldDB" id="A0A0F4YH46"/>
<dbReference type="EMBL" id="LASV01000689">
    <property type="protein sequence ID" value="KKA17216.1"/>
    <property type="molecule type" value="Genomic_DNA"/>
</dbReference>
<feature type="non-terminal residue" evidence="1">
    <location>
        <position position="1"/>
    </location>
</feature>
<dbReference type="RefSeq" id="XP_013323828.1">
    <property type="nucleotide sequence ID" value="XM_013468374.1"/>
</dbReference>
<gene>
    <name evidence="1" type="ORF">T310_9072</name>
</gene>
<name>A0A0F4YH46_RASE3</name>
<sequence>LFCLAPRLYVQYYVGTAASQIVSRMIIFRRAFFLSLCDSFDSYLFFLFFYTPSSEYWQHGLSRRQVLRAGLGKRRESCQARFHASLQRATAQELAVQITPFS</sequence>
<evidence type="ECO:0000313" key="2">
    <source>
        <dbReference type="Proteomes" id="UP000053958"/>
    </source>
</evidence>
<comment type="caution">
    <text evidence="1">The sequence shown here is derived from an EMBL/GenBank/DDBJ whole genome shotgun (WGS) entry which is preliminary data.</text>
</comment>
<protein>
    <submittedName>
        <fullName evidence="1">Uncharacterized protein</fullName>
    </submittedName>
</protein>